<dbReference type="EMBL" id="CACRSW010000027">
    <property type="protein sequence ID" value="VYT05806.1"/>
    <property type="molecule type" value="Genomic_DNA"/>
</dbReference>
<evidence type="ECO:0000256" key="8">
    <source>
        <dbReference type="SAM" id="Phobius"/>
    </source>
</evidence>
<keyword evidence="6 8" id="KW-1133">Transmembrane helix</keyword>
<protein>
    <submittedName>
        <fullName evidence="9">Rod shape-determining protein MreD</fullName>
    </submittedName>
</protein>
<keyword evidence="5" id="KW-0133">Cell shape</keyword>
<evidence type="ECO:0000256" key="2">
    <source>
        <dbReference type="ARBA" id="ARBA00007776"/>
    </source>
</evidence>
<dbReference type="RefSeq" id="WP_156329184.1">
    <property type="nucleotide sequence ID" value="NZ_CACRSW010000027.1"/>
</dbReference>
<organism evidence="9">
    <name type="scientific">Anaerococcus vaginalis</name>
    <dbReference type="NCBI Taxonomy" id="33037"/>
    <lineage>
        <taxon>Bacteria</taxon>
        <taxon>Bacillati</taxon>
        <taxon>Bacillota</taxon>
        <taxon>Tissierellia</taxon>
        <taxon>Tissierellales</taxon>
        <taxon>Peptoniphilaceae</taxon>
        <taxon>Anaerococcus</taxon>
    </lineage>
</organism>
<name>A0A6N2TQR2_9FIRM</name>
<evidence type="ECO:0000256" key="5">
    <source>
        <dbReference type="ARBA" id="ARBA00022960"/>
    </source>
</evidence>
<dbReference type="NCBIfam" id="TIGR03426">
    <property type="entry name" value="shape_MreD"/>
    <property type="match status" value="1"/>
</dbReference>
<comment type="subcellular location">
    <subcellularLocation>
        <location evidence="1">Cell membrane</location>
        <topology evidence="1">Multi-pass membrane protein</topology>
    </subcellularLocation>
</comment>
<sequence length="163" mass="18517">MNKFKTFLIAFISFILQVSVFSKVDIFGANINIIIAFVICLSLTLGSKSASYTGLVIGLLEDLMFSKIIGVRALSYFLIGHVVGDEKFRFSSDKKTGLILTFVFTILNFLFVSLITYIFNGDIVVIKNYLFVPILVEALLNTLMYLIYHIIIKKLMYIPTYRI</sequence>
<evidence type="ECO:0000313" key="9">
    <source>
        <dbReference type="EMBL" id="VYT05806.1"/>
    </source>
</evidence>
<keyword evidence="7 8" id="KW-0472">Membrane</keyword>
<evidence type="ECO:0000256" key="1">
    <source>
        <dbReference type="ARBA" id="ARBA00004651"/>
    </source>
</evidence>
<dbReference type="AlphaFoldDB" id="A0A6N2TQR2"/>
<keyword evidence="3" id="KW-1003">Cell membrane</keyword>
<comment type="similarity">
    <text evidence="2">Belongs to the MreD family.</text>
</comment>
<proteinExistence type="inferred from homology"/>
<accession>A0A6N2TQR2</accession>
<feature type="transmembrane region" description="Helical" evidence="8">
    <location>
        <begin position="131"/>
        <end position="152"/>
    </location>
</feature>
<evidence type="ECO:0000256" key="7">
    <source>
        <dbReference type="ARBA" id="ARBA00023136"/>
    </source>
</evidence>
<reference evidence="9" key="1">
    <citation type="submission" date="2019-11" db="EMBL/GenBank/DDBJ databases">
        <authorList>
            <person name="Feng L."/>
        </authorList>
    </citation>
    <scope>NUCLEOTIDE SEQUENCE</scope>
    <source>
        <strain evidence="9">AvaginalisLFYP127</strain>
    </source>
</reference>
<keyword evidence="4 8" id="KW-0812">Transmembrane</keyword>
<evidence type="ECO:0000256" key="4">
    <source>
        <dbReference type="ARBA" id="ARBA00022692"/>
    </source>
</evidence>
<feature type="transmembrane region" description="Helical" evidence="8">
    <location>
        <begin position="32"/>
        <end position="60"/>
    </location>
</feature>
<gene>
    <name evidence="9" type="ORF">AVLFYP127_00673</name>
</gene>
<dbReference type="InterPro" id="IPR007227">
    <property type="entry name" value="Cell_shape_determining_MreD"/>
</dbReference>
<dbReference type="GO" id="GO:0005886">
    <property type="term" value="C:plasma membrane"/>
    <property type="evidence" value="ECO:0007669"/>
    <property type="project" value="UniProtKB-SubCell"/>
</dbReference>
<evidence type="ECO:0000256" key="6">
    <source>
        <dbReference type="ARBA" id="ARBA00022989"/>
    </source>
</evidence>
<dbReference type="GO" id="GO:0008360">
    <property type="term" value="P:regulation of cell shape"/>
    <property type="evidence" value="ECO:0007669"/>
    <property type="project" value="UniProtKB-KW"/>
</dbReference>
<feature type="transmembrane region" description="Helical" evidence="8">
    <location>
        <begin position="97"/>
        <end position="119"/>
    </location>
</feature>
<dbReference type="Pfam" id="PF04093">
    <property type="entry name" value="MreD"/>
    <property type="match status" value="1"/>
</dbReference>
<evidence type="ECO:0000256" key="3">
    <source>
        <dbReference type="ARBA" id="ARBA00022475"/>
    </source>
</evidence>